<keyword evidence="2" id="KW-1185">Reference proteome</keyword>
<evidence type="ECO:0000313" key="1">
    <source>
        <dbReference type="EMBL" id="MED6212760.1"/>
    </source>
</evidence>
<reference evidence="1 2" key="1">
    <citation type="journal article" date="2023" name="Plants (Basel)">
        <title>Bridging the Gap: Combining Genomics and Transcriptomics Approaches to Understand Stylosanthes scabra, an Orphan Legume from the Brazilian Caatinga.</title>
        <authorList>
            <person name="Ferreira-Neto J.R.C."/>
            <person name="da Silva M.D."/>
            <person name="Binneck E."/>
            <person name="de Melo N.F."/>
            <person name="da Silva R.H."/>
            <person name="de Melo A.L.T.M."/>
            <person name="Pandolfi V."/>
            <person name="Bustamante F.O."/>
            <person name="Brasileiro-Vidal A.C."/>
            <person name="Benko-Iseppon A.M."/>
        </authorList>
    </citation>
    <scope>NUCLEOTIDE SEQUENCE [LARGE SCALE GENOMIC DNA]</scope>
    <source>
        <tissue evidence="1">Leaves</tissue>
    </source>
</reference>
<sequence>MMDPPRGDANRDLLLKIFEVTHWKWNAEIILIQRTANRVADMLARQAVRDHLDYTEWLLPHISILSVIQDDMHPTVL</sequence>
<name>A0ABU6YS45_9FABA</name>
<dbReference type="Proteomes" id="UP001341840">
    <property type="component" value="Unassembled WGS sequence"/>
</dbReference>
<gene>
    <name evidence="1" type="ORF">PIB30_086631</name>
</gene>
<dbReference type="EMBL" id="JASCZI010243147">
    <property type="protein sequence ID" value="MED6212760.1"/>
    <property type="molecule type" value="Genomic_DNA"/>
</dbReference>
<protein>
    <recommendedName>
        <fullName evidence="3">RNase H type-1 domain-containing protein</fullName>
    </recommendedName>
</protein>
<accession>A0ABU6YS45</accession>
<feature type="non-terminal residue" evidence="1">
    <location>
        <position position="77"/>
    </location>
</feature>
<proteinExistence type="predicted"/>
<comment type="caution">
    <text evidence="1">The sequence shown here is derived from an EMBL/GenBank/DDBJ whole genome shotgun (WGS) entry which is preliminary data.</text>
</comment>
<evidence type="ECO:0000313" key="2">
    <source>
        <dbReference type="Proteomes" id="UP001341840"/>
    </source>
</evidence>
<organism evidence="1 2">
    <name type="scientific">Stylosanthes scabra</name>
    <dbReference type="NCBI Taxonomy" id="79078"/>
    <lineage>
        <taxon>Eukaryota</taxon>
        <taxon>Viridiplantae</taxon>
        <taxon>Streptophyta</taxon>
        <taxon>Embryophyta</taxon>
        <taxon>Tracheophyta</taxon>
        <taxon>Spermatophyta</taxon>
        <taxon>Magnoliopsida</taxon>
        <taxon>eudicotyledons</taxon>
        <taxon>Gunneridae</taxon>
        <taxon>Pentapetalae</taxon>
        <taxon>rosids</taxon>
        <taxon>fabids</taxon>
        <taxon>Fabales</taxon>
        <taxon>Fabaceae</taxon>
        <taxon>Papilionoideae</taxon>
        <taxon>50 kb inversion clade</taxon>
        <taxon>dalbergioids sensu lato</taxon>
        <taxon>Dalbergieae</taxon>
        <taxon>Pterocarpus clade</taxon>
        <taxon>Stylosanthes</taxon>
    </lineage>
</organism>
<evidence type="ECO:0008006" key="3">
    <source>
        <dbReference type="Google" id="ProtNLM"/>
    </source>
</evidence>